<dbReference type="Proteomes" id="UP001472677">
    <property type="component" value="Unassembled WGS sequence"/>
</dbReference>
<comment type="caution">
    <text evidence="2">The sequence shown here is derived from an EMBL/GenBank/DDBJ whole genome shotgun (WGS) entry which is preliminary data.</text>
</comment>
<evidence type="ECO:0000313" key="3">
    <source>
        <dbReference type="Proteomes" id="UP001472677"/>
    </source>
</evidence>
<evidence type="ECO:0000313" key="2">
    <source>
        <dbReference type="EMBL" id="KAK8588225.1"/>
    </source>
</evidence>
<dbReference type="EMBL" id="JBBPBM010000004">
    <property type="protein sequence ID" value="KAK8588225.1"/>
    <property type="molecule type" value="Genomic_DNA"/>
</dbReference>
<dbReference type="SUPFAM" id="SSF141562">
    <property type="entry name" value="At5g01610-like"/>
    <property type="match status" value="1"/>
</dbReference>
<dbReference type="PANTHER" id="PTHR31676:SF196">
    <property type="entry name" value="DUF538 FAMILY PROTEIN"/>
    <property type="match status" value="1"/>
</dbReference>
<reference evidence="2 3" key="1">
    <citation type="journal article" date="2024" name="G3 (Bethesda)">
        <title>Genome assembly of Hibiscus sabdariffa L. provides insights into metabolisms of medicinal natural products.</title>
        <authorList>
            <person name="Kim T."/>
        </authorList>
    </citation>
    <scope>NUCLEOTIDE SEQUENCE [LARGE SCALE GENOMIC DNA]</scope>
    <source>
        <strain evidence="2">TK-2024</strain>
        <tissue evidence="2">Old leaves</tissue>
    </source>
</reference>
<keyword evidence="1" id="KW-0732">Signal</keyword>
<feature type="signal peptide" evidence="1">
    <location>
        <begin position="1"/>
        <end position="23"/>
    </location>
</feature>
<organism evidence="2 3">
    <name type="scientific">Hibiscus sabdariffa</name>
    <name type="common">roselle</name>
    <dbReference type="NCBI Taxonomy" id="183260"/>
    <lineage>
        <taxon>Eukaryota</taxon>
        <taxon>Viridiplantae</taxon>
        <taxon>Streptophyta</taxon>
        <taxon>Embryophyta</taxon>
        <taxon>Tracheophyta</taxon>
        <taxon>Spermatophyta</taxon>
        <taxon>Magnoliopsida</taxon>
        <taxon>eudicotyledons</taxon>
        <taxon>Gunneridae</taxon>
        <taxon>Pentapetalae</taxon>
        <taxon>rosids</taxon>
        <taxon>malvids</taxon>
        <taxon>Malvales</taxon>
        <taxon>Malvaceae</taxon>
        <taxon>Malvoideae</taxon>
        <taxon>Hibiscus</taxon>
    </lineage>
</organism>
<dbReference type="InterPro" id="IPR036758">
    <property type="entry name" value="At5g01610-like"/>
</dbReference>
<keyword evidence="3" id="KW-1185">Reference proteome</keyword>
<dbReference type="InterPro" id="IPR007493">
    <property type="entry name" value="DUF538"/>
</dbReference>
<accession>A0ABR2FVD4</accession>
<dbReference type="PANTHER" id="PTHR31676">
    <property type="entry name" value="T31J12.3 PROTEIN-RELATED"/>
    <property type="match status" value="1"/>
</dbReference>
<protein>
    <submittedName>
        <fullName evidence="2">Uncharacterized protein</fullName>
    </submittedName>
</protein>
<feature type="chain" id="PRO_5047207548" evidence="1">
    <location>
        <begin position="24"/>
        <end position="157"/>
    </location>
</feature>
<evidence type="ECO:0000256" key="1">
    <source>
        <dbReference type="SAM" id="SignalP"/>
    </source>
</evidence>
<proteinExistence type="predicted"/>
<sequence>MAMAFGSVIFLVLISLPASFSSADDEKLSAYQALQQYDFPVGILPKGVSGYELNRETGEFSAYLNGTCNFAIESYELSYKSTIQGVISAGKISNLKGVSVKVLFFWLNIVEVVHDGGEMQFSVGIASANFPIENFYESPQCGCGFDCNRLNGLAASV</sequence>
<dbReference type="Gene3D" id="2.30.240.10">
    <property type="entry name" value="At5g01610-like"/>
    <property type="match status" value="1"/>
</dbReference>
<name>A0ABR2FVD4_9ROSI</name>
<gene>
    <name evidence="2" type="ORF">V6N12_022680</name>
</gene>
<dbReference type="Pfam" id="PF04398">
    <property type="entry name" value="DUF538"/>
    <property type="match status" value="1"/>
</dbReference>